<reference evidence="3" key="2">
    <citation type="journal article" date="2022" name="Microbiol. Resour. Announc.">
        <title>Metagenome Sequencing to Explore Phylogenomics of Terrestrial Cyanobacteria.</title>
        <authorList>
            <person name="Ward R.D."/>
            <person name="Stajich J.E."/>
            <person name="Johansen J.R."/>
            <person name="Huntemann M."/>
            <person name="Clum A."/>
            <person name="Foster B."/>
            <person name="Foster B."/>
            <person name="Roux S."/>
            <person name="Palaniappan K."/>
            <person name="Varghese N."/>
            <person name="Mukherjee S."/>
            <person name="Reddy T.B.K."/>
            <person name="Daum C."/>
            <person name="Copeland A."/>
            <person name="Chen I.A."/>
            <person name="Ivanova N.N."/>
            <person name="Kyrpides N.C."/>
            <person name="Shapiro N."/>
            <person name="Eloe-Fadrosh E.A."/>
            <person name="Pietrasiak N."/>
        </authorList>
    </citation>
    <scope>NUCLEOTIDE SEQUENCE</scope>
    <source>
        <strain evidence="3">CPER-KK1</strain>
    </source>
</reference>
<dbReference type="PANTHER" id="PTHR11373:SF32">
    <property type="entry name" value="DEOXYGUANOSINETRIPHOSPHATE TRIPHOSPHOHYDROLASE"/>
    <property type="match status" value="1"/>
</dbReference>
<sequence length="474" mass="54603">MGHQKMRWDQLLCDERQGHEQHPGETQRNRNQFERDFDRIIFSESLRRLKDKTQVFPVTDNDHVHNRLTHSLEVSCIGRSLGRLVGVEIINKHKDGYLKELIDNGLNEASFGALVQAACLAHDIGNPPFGHSGENAIQSWFYSETGKQHLETMSDGEKEDLEWFEGNAQGFRILTTSERQTGRKSLQLTFATLATFTKYPRESLIKDKNFLKQQKRESVKYDESRVNKYGFFQSEKKIFKEVAEKTGLIPLGNNDSAWWCRHPLAFLVEAADDICYRIMDLEDGFNMGHIDYQMTKELLLNIAGSKYEKDLKSGNSQSERREDIRFLRGKAINKLIDVTANTFIENEEGLLTGEFDKPLLHLVENKINEIKKEIKAKVYNCQEVLSIEIAGYDVISALLDEFMTAINDDISSRDTRNKKGEKVNKLLPDKFFEEQLGNKRYLNALKVIDYIAGMTDSYAVTLFRQIKGISLPRR</sequence>
<dbReference type="EMBL" id="JAHHIF010000070">
    <property type="protein sequence ID" value="MBW4548751.1"/>
    <property type="molecule type" value="Genomic_DNA"/>
</dbReference>
<dbReference type="InterPro" id="IPR023293">
    <property type="entry name" value="dGTP_triP_hydro_central_sf"/>
</dbReference>
<dbReference type="AlphaFoldDB" id="A0A951PS39"/>
<organism evidence="3 4">
    <name type="scientific">Symplocastrum torsivum CPER-KK1</name>
    <dbReference type="NCBI Taxonomy" id="450513"/>
    <lineage>
        <taxon>Bacteria</taxon>
        <taxon>Bacillati</taxon>
        <taxon>Cyanobacteriota</taxon>
        <taxon>Cyanophyceae</taxon>
        <taxon>Oscillatoriophycideae</taxon>
        <taxon>Oscillatoriales</taxon>
        <taxon>Microcoleaceae</taxon>
        <taxon>Symplocastrum</taxon>
    </lineage>
</organism>
<dbReference type="GO" id="GO:0006203">
    <property type="term" value="P:dGTP catabolic process"/>
    <property type="evidence" value="ECO:0007669"/>
    <property type="project" value="TreeGrafter"/>
</dbReference>
<dbReference type="Pfam" id="PF13286">
    <property type="entry name" value="HD_assoc"/>
    <property type="match status" value="1"/>
</dbReference>
<dbReference type="InterPro" id="IPR050135">
    <property type="entry name" value="dGTPase-like"/>
</dbReference>
<dbReference type="Pfam" id="PF01966">
    <property type="entry name" value="HD"/>
    <property type="match status" value="1"/>
</dbReference>
<evidence type="ECO:0000313" key="4">
    <source>
        <dbReference type="Proteomes" id="UP000753908"/>
    </source>
</evidence>
<dbReference type="PROSITE" id="PS51831">
    <property type="entry name" value="HD"/>
    <property type="match status" value="1"/>
</dbReference>
<protein>
    <submittedName>
        <fullName evidence="3">Deoxyguanosinetriphosphate triphosphohydrolase</fullName>
    </submittedName>
</protein>
<dbReference type="Gene3D" id="1.10.3410.10">
    <property type="entry name" value="putative deoxyguanosinetriphosphate triphosphohydrolase like domain"/>
    <property type="match status" value="1"/>
</dbReference>
<reference evidence="3" key="1">
    <citation type="submission" date="2021-05" db="EMBL/GenBank/DDBJ databases">
        <authorList>
            <person name="Pietrasiak N."/>
            <person name="Ward R."/>
            <person name="Stajich J.E."/>
            <person name="Kurbessoian T."/>
        </authorList>
    </citation>
    <scope>NUCLEOTIDE SEQUENCE</scope>
    <source>
        <strain evidence="3">CPER-KK1</strain>
    </source>
</reference>
<dbReference type="PANTHER" id="PTHR11373">
    <property type="entry name" value="DEOXYNUCLEOSIDE TRIPHOSPHATE TRIPHOSPHOHYDROLASE"/>
    <property type="match status" value="1"/>
</dbReference>
<proteinExistence type="predicted"/>
<comment type="caution">
    <text evidence="3">The sequence shown here is derived from an EMBL/GenBank/DDBJ whole genome shotgun (WGS) entry which is preliminary data.</text>
</comment>
<dbReference type="Gene3D" id="1.10.3550.10">
    <property type="entry name" value="eoxyguanosinetriphosphate triphosphohydrolase domain-like"/>
    <property type="match status" value="1"/>
</dbReference>
<dbReference type="InterPro" id="IPR027432">
    <property type="entry name" value="dGTP_triphosphohydrolase_C"/>
</dbReference>
<dbReference type="SMART" id="SM00471">
    <property type="entry name" value="HDc"/>
    <property type="match status" value="1"/>
</dbReference>
<dbReference type="GO" id="GO:0008832">
    <property type="term" value="F:dGTPase activity"/>
    <property type="evidence" value="ECO:0007669"/>
    <property type="project" value="TreeGrafter"/>
</dbReference>
<dbReference type="InterPro" id="IPR003607">
    <property type="entry name" value="HD/PDEase_dom"/>
</dbReference>
<dbReference type="NCBIfam" id="NF002205">
    <property type="entry name" value="PRK01096.1"/>
    <property type="match status" value="1"/>
</dbReference>
<dbReference type="InterPro" id="IPR026875">
    <property type="entry name" value="PHydrolase_assoc_dom"/>
</dbReference>
<evidence type="ECO:0000256" key="1">
    <source>
        <dbReference type="ARBA" id="ARBA00022801"/>
    </source>
</evidence>
<accession>A0A951PS39</accession>
<gene>
    <name evidence="3" type="ORF">KME25_30745</name>
</gene>
<evidence type="ECO:0000259" key="2">
    <source>
        <dbReference type="PROSITE" id="PS51831"/>
    </source>
</evidence>
<feature type="domain" description="HD" evidence="2">
    <location>
        <begin position="67"/>
        <end position="277"/>
    </location>
</feature>
<evidence type="ECO:0000313" key="3">
    <source>
        <dbReference type="EMBL" id="MBW4548751.1"/>
    </source>
</evidence>
<name>A0A951PS39_9CYAN</name>
<keyword evidence="1" id="KW-0378">Hydrolase</keyword>
<dbReference type="SUPFAM" id="SSF109604">
    <property type="entry name" value="HD-domain/PDEase-like"/>
    <property type="match status" value="1"/>
</dbReference>
<dbReference type="Gene3D" id="1.10.3210.10">
    <property type="entry name" value="Hypothetical protein af1432"/>
    <property type="match status" value="1"/>
</dbReference>
<dbReference type="CDD" id="cd00077">
    <property type="entry name" value="HDc"/>
    <property type="match status" value="1"/>
</dbReference>
<dbReference type="NCBIfam" id="TIGR01353">
    <property type="entry name" value="dGTP_triPase"/>
    <property type="match status" value="1"/>
</dbReference>
<dbReference type="InterPro" id="IPR006674">
    <property type="entry name" value="HD_domain"/>
</dbReference>
<dbReference type="Proteomes" id="UP000753908">
    <property type="component" value="Unassembled WGS sequence"/>
</dbReference>
<dbReference type="InterPro" id="IPR006261">
    <property type="entry name" value="dGTPase"/>
</dbReference>